<sequence>MNRSTQIRNIKHKKCQISFAITFMLSPINHVRICYDKNRITHVLFSGHEERLNYGILYNKYAYGLSGTWDSSNPGFHSRLCYRSTCSIVTFFLNKKSASAVRKFVYERKSLKHLVLDNYDA</sequence>
<gene>
    <name evidence="1" type="ORF">V8G54_017227</name>
</gene>
<name>A0AAQ3NQA0_VIGMU</name>
<organism evidence="1 2">
    <name type="scientific">Vigna mungo</name>
    <name type="common">Black gram</name>
    <name type="synonym">Phaseolus mungo</name>
    <dbReference type="NCBI Taxonomy" id="3915"/>
    <lineage>
        <taxon>Eukaryota</taxon>
        <taxon>Viridiplantae</taxon>
        <taxon>Streptophyta</taxon>
        <taxon>Embryophyta</taxon>
        <taxon>Tracheophyta</taxon>
        <taxon>Spermatophyta</taxon>
        <taxon>Magnoliopsida</taxon>
        <taxon>eudicotyledons</taxon>
        <taxon>Gunneridae</taxon>
        <taxon>Pentapetalae</taxon>
        <taxon>rosids</taxon>
        <taxon>fabids</taxon>
        <taxon>Fabales</taxon>
        <taxon>Fabaceae</taxon>
        <taxon>Papilionoideae</taxon>
        <taxon>50 kb inversion clade</taxon>
        <taxon>NPAAA clade</taxon>
        <taxon>indigoferoid/millettioid clade</taxon>
        <taxon>Phaseoleae</taxon>
        <taxon>Vigna</taxon>
    </lineage>
</organism>
<protein>
    <submittedName>
        <fullName evidence="1">Uncharacterized protein</fullName>
    </submittedName>
</protein>
<accession>A0AAQ3NQA0</accession>
<dbReference type="AlphaFoldDB" id="A0AAQ3NQA0"/>
<dbReference type="Proteomes" id="UP001374535">
    <property type="component" value="Chromosome 5"/>
</dbReference>
<evidence type="ECO:0000313" key="1">
    <source>
        <dbReference type="EMBL" id="WVZ12697.1"/>
    </source>
</evidence>
<proteinExistence type="predicted"/>
<keyword evidence="2" id="KW-1185">Reference proteome</keyword>
<evidence type="ECO:0000313" key="2">
    <source>
        <dbReference type="Proteomes" id="UP001374535"/>
    </source>
</evidence>
<reference evidence="1 2" key="1">
    <citation type="journal article" date="2023" name="Life. Sci Alliance">
        <title>Evolutionary insights into 3D genome organization and epigenetic landscape of Vigna mungo.</title>
        <authorList>
            <person name="Junaid A."/>
            <person name="Singh B."/>
            <person name="Bhatia S."/>
        </authorList>
    </citation>
    <scope>NUCLEOTIDE SEQUENCE [LARGE SCALE GENOMIC DNA]</scope>
    <source>
        <strain evidence="1">Urdbean</strain>
    </source>
</reference>
<dbReference type="EMBL" id="CP144696">
    <property type="protein sequence ID" value="WVZ12697.1"/>
    <property type="molecule type" value="Genomic_DNA"/>
</dbReference>